<dbReference type="AlphaFoldDB" id="A0A068WHK0"/>
<dbReference type="PROSITE" id="PS00101">
    <property type="entry name" value="HEXAPEP_TRANSFERASES"/>
    <property type="match status" value="1"/>
</dbReference>
<proteinExistence type="predicted"/>
<evidence type="ECO:0000313" key="4">
    <source>
        <dbReference type="Proteomes" id="UP000492820"/>
    </source>
</evidence>
<dbReference type="SUPFAM" id="SSF51161">
    <property type="entry name" value="Trimeric LpxA-like enzymes"/>
    <property type="match status" value="1"/>
</dbReference>
<dbReference type="Proteomes" id="UP000492820">
    <property type="component" value="Unassembled WGS sequence"/>
</dbReference>
<evidence type="ECO:0000256" key="1">
    <source>
        <dbReference type="ARBA" id="ARBA00022679"/>
    </source>
</evidence>
<protein>
    <submittedName>
        <fullName evidence="3 5">Mannose 1 phosphate guanyltransferase beta</fullName>
    </submittedName>
</protein>
<dbReference type="GO" id="GO:0016740">
    <property type="term" value="F:transferase activity"/>
    <property type="evidence" value="ECO:0007669"/>
    <property type="project" value="UniProtKB-KW"/>
</dbReference>
<feature type="domain" description="Mannose-1-phosphate guanyltransferase C-terminal" evidence="2">
    <location>
        <begin position="71"/>
        <end position="180"/>
    </location>
</feature>
<dbReference type="OrthoDB" id="1733332at2759"/>
<sequence length="181" mass="19861">MNPNLLVQLRPTSLELEIFPPMVEDGELYCIEIDGIWMDIGRPKDFLLGMQMYLDHLRNKGRLERHDPPDFIGNVLIHPSVQIGTHCVIGPNVTLGPNVCIGDGVRIQDSAILSGAKVRSHSRLEGSIVGWNSDVGQWARLESGTVLGENVHVSDEVLLNGALVLPHNLVSASVHEPQVIL</sequence>
<dbReference type="EMBL" id="LK028577">
    <property type="protein sequence ID" value="CDS17084.1"/>
    <property type="molecule type" value="Genomic_DNA"/>
</dbReference>
<reference evidence="3 4" key="1">
    <citation type="journal article" date="2013" name="Nature">
        <title>The genomes of four tapeworm species reveal adaptations to parasitism.</title>
        <authorList>
            <person name="Tsai I.J."/>
            <person name="Zarowiecki M."/>
            <person name="Holroyd N."/>
            <person name="Garciarrubio A."/>
            <person name="Sanchez-Flores A."/>
            <person name="Brooks K.L."/>
            <person name="Tracey A."/>
            <person name="Bobes R.J."/>
            <person name="Fragoso G."/>
            <person name="Sciutto E."/>
            <person name="Aslett M."/>
            <person name="Beasley H."/>
            <person name="Bennett H.M."/>
            <person name="Cai J."/>
            <person name="Camicia F."/>
            <person name="Clark R."/>
            <person name="Cucher M."/>
            <person name="De Silva N."/>
            <person name="Day T.A."/>
            <person name="Deplazes P."/>
            <person name="Estrada K."/>
            <person name="Fernandez C."/>
            <person name="Holland P.W."/>
            <person name="Hou J."/>
            <person name="Hu S."/>
            <person name="Huckvale T."/>
            <person name="Hung S.S."/>
            <person name="Kamenetzky L."/>
            <person name="Keane J.A."/>
            <person name="Kiss F."/>
            <person name="Koziol U."/>
            <person name="Lambert O."/>
            <person name="Liu K."/>
            <person name="Luo X."/>
            <person name="Luo Y."/>
            <person name="Macchiaroli N."/>
            <person name="Nichol S."/>
            <person name="Paps J."/>
            <person name="Parkinson J."/>
            <person name="Pouchkina-Stantcheva N."/>
            <person name="Riddiford N."/>
            <person name="Rosenzvit M."/>
            <person name="Salinas G."/>
            <person name="Wasmuth J.D."/>
            <person name="Zamanian M."/>
            <person name="Zheng Y."/>
            <person name="Cai X."/>
            <person name="Soberon X."/>
            <person name="Olson P.D."/>
            <person name="Laclette J.P."/>
            <person name="Brehm K."/>
            <person name="Berriman M."/>
            <person name="Garciarrubio A."/>
            <person name="Bobes R.J."/>
            <person name="Fragoso G."/>
            <person name="Sanchez-Flores A."/>
            <person name="Estrada K."/>
            <person name="Cevallos M.A."/>
            <person name="Morett E."/>
            <person name="Gonzalez V."/>
            <person name="Portillo T."/>
            <person name="Ochoa-Leyva A."/>
            <person name="Jose M.V."/>
            <person name="Sciutto E."/>
            <person name="Landa A."/>
            <person name="Jimenez L."/>
            <person name="Valdes V."/>
            <person name="Carrero J.C."/>
            <person name="Larralde C."/>
            <person name="Morales-Montor J."/>
            <person name="Limon-Lason J."/>
            <person name="Soberon X."/>
            <person name="Laclette J.P."/>
        </authorList>
    </citation>
    <scope>NUCLEOTIDE SEQUENCE [LARGE SCALE GENOMIC DNA]</scope>
</reference>
<evidence type="ECO:0000313" key="5">
    <source>
        <dbReference type="WBParaSite" id="EgrG_000980800"/>
    </source>
</evidence>
<dbReference type="WBParaSite" id="EgrG_000980800">
    <property type="protein sequence ID" value="EgrG_000980800"/>
    <property type="gene ID" value="EgrG_000980800"/>
</dbReference>
<gene>
    <name evidence="3" type="ORF">EgrG_000980800</name>
</gene>
<evidence type="ECO:0000259" key="2">
    <source>
        <dbReference type="Pfam" id="PF25087"/>
    </source>
</evidence>
<evidence type="ECO:0000313" key="3">
    <source>
        <dbReference type="EMBL" id="CDS17084.1"/>
    </source>
</evidence>
<dbReference type="InterPro" id="IPR050486">
    <property type="entry name" value="Mannose-1P_guanyltransferase"/>
</dbReference>
<reference evidence="5" key="3">
    <citation type="submission" date="2020-10" db="UniProtKB">
        <authorList>
            <consortium name="WormBaseParasite"/>
        </authorList>
    </citation>
    <scope>IDENTIFICATION</scope>
</reference>
<dbReference type="InterPro" id="IPR011004">
    <property type="entry name" value="Trimer_LpxA-like_sf"/>
</dbReference>
<organism evidence="3">
    <name type="scientific">Echinococcus granulosus</name>
    <name type="common">Hydatid tapeworm</name>
    <dbReference type="NCBI Taxonomy" id="6210"/>
    <lineage>
        <taxon>Eukaryota</taxon>
        <taxon>Metazoa</taxon>
        <taxon>Spiralia</taxon>
        <taxon>Lophotrochozoa</taxon>
        <taxon>Platyhelminthes</taxon>
        <taxon>Cestoda</taxon>
        <taxon>Eucestoda</taxon>
        <taxon>Cyclophyllidea</taxon>
        <taxon>Taeniidae</taxon>
        <taxon>Echinococcus</taxon>
        <taxon>Echinococcus granulosus group</taxon>
    </lineage>
</organism>
<dbReference type="Gene3D" id="2.160.10.10">
    <property type="entry name" value="Hexapeptide repeat proteins"/>
    <property type="match status" value="1"/>
</dbReference>
<keyword evidence="1 3" id="KW-0808">Transferase</keyword>
<dbReference type="InterPro" id="IPR018357">
    <property type="entry name" value="Hexapep_transf_CS"/>
</dbReference>
<name>A0A068WHK0_ECHGR</name>
<dbReference type="PANTHER" id="PTHR22572">
    <property type="entry name" value="SUGAR-1-PHOSPHATE GUANYL TRANSFERASE"/>
    <property type="match status" value="1"/>
</dbReference>
<accession>A0A068WHK0</accession>
<dbReference type="Pfam" id="PF25087">
    <property type="entry name" value="GMPPB_C"/>
    <property type="match status" value="1"/>
</dbReference>
<dbReference type="InterPro" id="IPR056729">
    <property type="entry name" value="GMPPB_C"/>
</dbReference>
<reference evidence="3" key="2">
    <citation type="submission" date="2014-06" db="EMBL/GenBank/DDBJ databases">
        <authorList>
            <person name="Aslett M."/>
        </authorList>
    </citation>
    <scope>NUCLEOTIDE SEQUENCE</scope>
</reference>